<accession>A0ABP6BSE0</accession>
<reference evidence="4" key="1">
    <citation type="journal article" date="2019" name="Int. J. Syst. Evol. Microbiol.">
        <title>The Global Catalogue of Microorganisms (GCM) 10K type strain sequencing project: providing services to taxonomists for standard genome sequencing and annotation.</title>
        <authorList>
            <consortium name="The Broad Institute Genomics Platform"/>
            <consortium name="The Broad Institute Genome Sequencing Center for Infectious Disease"/>
            <person name="Wu L."/>
            <person name="Ma J."/>
        </authorList>
    </citation>
    <scope>NUCLEOTIDE SEQUENCE [LARGE SCALE GENOMIC DNA]</scope>
    <source>
        <strain evidence="4">JCM 16365</strain>
    </source>
</reference>
<organism evidence="3 4">
    <name type="scientific">Microbacterium binotii</name>
    <dbReference type="NCBI Taxonomy" id="462710"/>
    <lineage>
        <taxon>Bacteria</taxon>
        <taxon>Bacillati</taxon>
        <taxon>Actinomycetota</taxon>
        <taxon>Actinomycetes</taxon>
        <taxon>Micrococcales</taxon>
        <taxon>Microbacteriaceae</taxon>
        <taxon>Microbacterium</taxon>
    </lineage>
</organism>
<dbReference type="InterPro" id="IPR023210">
    <property type="entry name" value="NADP_OxRdtase_dom"/>
</dbReference>
<keyword evidence="4" id="KW-1185">Reference proteome</keyword>
<feature type="domain" description="NADP-dependent oxidoreductase" evidence="2">
    <location>
        <begin position="18"/>
        <end position="309"/>
    </location>
</feature>
<dbReference type="EMBL" id="BAAARI010000015">
    <property type="protein sequence ID" value="GAA2584908.1"/>
    <property type="molecule type" value="Genomic_DNA"/>
</dbReference>
<evidence type="ECO:0000313" key="4">
    <source>
        <dbReference type="Proteomes" id="UP001500274"/>
    </source>
</evidence>
<name>A0ABP6BSE0_9MICO</name>
<protein>
    <submittedName>
        <fullName evidence="3">Aldo/keto reductase</fullName>
    </submittedName>
</protein>
<evidence type="ECO:0000313" key="3">
    <source>
        <dbReference type="EMBL" id="GAA2584908.1"/>
    </source>
</evidence>
<gene>
    <name evidence="3" type="ORF">GCM10009862_24940</name>
</gene>
<proteinExistence type="predicted"/>
<sequence>MSTVGRVQLGDGLEVSALGFGGMSLSDVYGPVDDQTALATLTHAVDAGLTFVDTANIYGAGRSERTIARLLAIRRQEITLATKFGISGGAIGSRGIRGDAAYVREQIDESLSRLGTDHVDLYYQHRVDPHIPIEETVGAMSELVTAGKVRHIGLSEATADEIRRAHAVHPIAAVQTEWSVVSRDVERAVVPTAAELGIGFVPYSPLSRAWLTDEFSPAHIGAGDGRPRFPRFSAENLAANTGLRADYLALAHQRGLTGAQLALGWLFTRAAQLGIAAAPIPGSRFARHVDEWLPASGLILDADTMAALEPFATAISGNRSFDVAWTSQRGDPAS</sequence>
<dbReference type="Gene3D" id="3.20.20.100">
    <property type="entry name" value="NADP-dependent oxidoreductase domain"/>
    <property type="match status" value="1"/>
</dbReference>
<dbReference type="PANTHER" id="PTHR43625:SF40">
    <property type="entry name" value="ALDO-KETO REDUCTASE YAKC [NADP(+)]"/>
    <property type="match status" value="1"/>
</dbReference>
<dbReference type="RefSeq" id="WP_344229955.1">
    <property type="nucleotide sequence ID" value="NZ_BAAARI010000015.1"/>
</dbReference>
<dbReference type="Proteomes" id="UP001500274">
    <property type="component" value="Unassembled WGS sequence"/>
</dbReference>
<dbReference type="InterPro" id="IPR020471">
    <property type="entry name" value="AKR"/>
</dbReference>
<dbReference type="InterPro" id="IPR036812">
    <property type="entry name" value="NAD(P)_OxRdtase_dom_sf"/>
</dbReference>
<evidence type="ECO:0000256" key="1">
    <source>
        <dbReference type="ARBA" id="ARBA00023002"/>
    </source>
</evidence>
<dbReference type="PRINTS" id="PR00069">
    <property type="entry name" value="ALDKETRDTASE"/>
</dbReference>
<dbReference type="InterPro" id="IPR050791">
    <property type="entry name" value="Aldo-Keto_reductase"/>
</dbReference>
<dbReference type="SUPFAM" id="SSF51430">
    <property type="entry name" value="NAD(P)-linked oxidoreductase"/>
    <property type="match status" value="1"/>
</dbReference>
<keyword evidence="1" id="KW-0560">Oxidoreductase</keyword>
<comment type="caution">
    <text evidence="3">The sequence shown here is derived from an EMBL/GenBank/DDBJ whole genome shotgun (WGS) entry which is preliminary data.</text>
</comment>
<dbReference type="Pfam" id="PF00248">
    <property type="entry name" value="Aldo_ket_red"/>
    <property type="match status" value="1"/>
</dbReference>
<evidence type="ECO:0000259" key="2">
    <source>
        <dbReference type="Pfam" id="PF00248"/>
    </source>
</evidence>
<dbReference type="PANTHER" id="PTHR43625">
    <property type="entry name" value="AFLATOXIN B1 ALDEHYDE REDUCTASE"/>
    <property type="match status" value="1"/>
</dbReference>